<dbReference type="VEuPathDB" id="FungiDB:MGL_3735"/>
<feature type="region of interest" description="Disordered" evidence="1">
    <location>
        <begin position="517"/>
        <end position="547"/>
    </location>
</feature>
<dbReference type="KEGG" id="mgl:MGL_3735"/>
<evidence type="ECO:0000256" key="1">
    <source>
        <dbReference type="SAM" id="MobiDB-lite"/>
    </source>
</evidence>
<dbReference type="Proteomes" id="UP000008837">
    <property type="component" value="Unassembled WGS sequence"/>
</dbReference>
<protein>
    <submittedName>
        <fullName evidence="2">Uncharacterized protein</fullName>
    </submittedName>
</protein>
<dbReference type="EMBL" id="AAYY01000014">
    <property type="protein sequence ID" value="EDP42054.1"/>
    <property type="molecule type" value="Genomic_DNA"/>
</dbReference>
<reference evidence="2 3" key="1">
    <citation type="journal article" date="2007" name="Proc. Natl. Acad. Sci. U.S.A.">
        <title>Dandruff-associated Malassezia genomes reveal convergent and divergent virulence traits shared with plant and human fungal pathogens.</title>
        <authorList>
            <person name="Xu J."/>
            <person name="Saunders C.W."/>
            <person name="Hu P."/>
            <person name="Grant R.A."/>
            <person name="Boekhout T."/>
            <person name="Kuramae E.E."/>
            <person name="Kronstad J.W."/>
            <person name="Deangelis Y.M."/>
            <person name="Reeder N.L."/>
            <person name="Johnstone K.R."/>
            <person name="Leland M."/>
            <person name="Fieno A.M."/>
            <person name="Begley W.M."/>
            <person name="Sun Y."/>
            <person name="Lacey M.P."/>
            <person name="Chaudhary T."/>
            <person name="Keough T."/>
            <person name="Chu L."/>
            <person name="Sears R."/>
            <person name="Yuan B."/>
            <person name="Dawson T.L.Jr."/>
        </authorList>
    </citation>
    <scope>NUCLEOTIDE SEQUENCE [LARGE SCALE GENOMIC DNA]</scope>
    <source>
        <strain evidence="3">ATCC MYA-4612 / CBS 7966</strain>
    </source>
</reference>
<dbReference type="RefSeq" id="XP_001729268.1">
    <property type="nucleotide sequence ID" value="XM_001729216.1"/>
</dbReference>
<evidence type="ECO:0000313" key="2">
    <source>
        <dbReference type="EMBL" id="EDP42054.1"/>
    </source>
</evidence>
<dbReference type="InParanoid" id="A8QAH6"/>
<feature type="compositionally biased region" description="Low complexity" evidence="1">
    <location>
        <begin position="537"/>
        <end position="547"/>
    </location>
</feature>
<feature type="compositionally biased region" description="Polar residues" evidence="1">
    <location>
        <begin position="521"/>
        <end position="536"/>
    </location>
</feature>
<feature type="region of interest" description="Disordered" evidence="1">
    <location>
        <begin position="469"/>
        <end position="494"/>
    </location>
</feature>
<dbReference type="OrthoDB" id="3340239at2759"/>
<organism evidence="2 3">
    <name type="scientific">Malassezia globosa (strain ATCC MYA-4612 / CBS 7966)</name>
    <name type="common">Dandruff-associated fungus</name>
    <dbReference type="NCBI Taxonomy" id="425265"/>
    <lineage>
        <taxon>Eukaryota</taxon>
        <taxon>Fungi</taxon>
        <taxon>Dikarya</taxon>
        <taxon>Basidiomycota</taxon>
        <taxon>Ustilaginomycotina</taxon>
        <taxon>Malasseziomycetes</taxon>
        <taxon>Malasseziales</taxon>
        <taxon>Malasseziaceae</taxon>
        <taxon>Malassezia</taxon>
    </lineage>
</organism>
<dbReference type="GeneID" id="5853574"/>
<keyword evidence="3" id="KW-1185">Reference proteome</keyword>
<evidence type="ECO:0000313" key="3">
    <source>
        <dbReference type="Proteomes" id="UP000008837"/>
    </source>
</evidence>
<gene>
    <name evidence="2" type="ORF">MGL_3735</name>
</gene>
<dbReference type="AlphaFoldDB" id="A8QAH6"/>
<proteinExistence type="predicted"/>
<comment type="caution">
    <text evidence="2">The sequence shown here is derived from an EMBL/GenBank/DDBJ whole genome shotgun (WGS) entry which is preliminary data.</text>
</comment>
<dbReference type="OMA" id="SCELLHP"/>
<name>A8QAH6_MALGO</name>
<sequence>MELWRPATLGHRSVPIVWASYPGKEYSSKILGDLHKTPASVQVYNAYMYDKLRERSNDCGLGLAQFSHHNQQRRLLRAKSDCCLSLRKYADFRMEQEKGLDDRIQNATDVSKLCWEASMAHAAQQYVLAAVLLRRASELDSADACGTLSKMFGFGICQSNVLLFERDTLRGIAWAIRALQLLVFDMERCATDQSLQLLNHMLHLLCTLMCAPESLQSVQVHDARADVSMPLLLLFPRSCELLHPDARLKNTIPNELTRESFWTALRDVLCKVKAIPSLYTNAEPADSVSTEQHISHVLAHTLFLESFLLMRMAVLERESAYLHETYHTCTQYLLSTRQERELDTFAQLRSVASEIQQWAAPDVERIPNTIFDGADFLAMRHRVSNIFVFTSRPLKEKSPDVLDGRTNQPRLKEKQEPRAFRTPGTVNALETTLQYIPRLTPSNVSSAASKDHALSHKTQRYSGITTSKLRDVSTGMSRRSVSADHAKIQQHSGKTMTADDVSYLCRMDEPLQPRLRRRPSSIVSVTPSHTCSTNGSAGTPAPTTADTTPISLHLRTVSPTLTPPLTDSAHLRMKLRRQSSQASLRQKAGLK</sequence>
<accession>A8QAH6</accession>
<feature type="region of interest" description="Disordered" evidence="1">
    <location>
        <begin position="398"/>
        <end position="417"/>
    </location>
</feature>